<evidence type="ECO:0000256" key="5">
    <source>
        <dbReference type="ARBA" id="ARBA00022741"/>
    </source>
</evidence>
<proteinExistence type="inferred from homology"/>
<dbReference type="GO" id="GO:0005524">
    <property type="term" value="F:ATP binding"/>
    <property type="evidence" value="ECO:0007669"/>
    <property type="project" value="UniProtKB-UniRule"/>
</dbReference>
<feature type="domain" description="CobB/CobQ-like glutamine amidotransferase" evidence="11">
    <location>
        <begin position="250"/>
        <end position="440"/>
    </location>
</feature>
<evidence type="ECO:0000256" key="6">
    <source>
        <dbReference type="ARBA" id="ARBA00022840"/>
    </source>
</evidence>
<evidence type="ECO:0000313" key="12">
    <source>
        <dbReference type="EMBL" id="MXU65936.1"/>
    </source>
</evidence>
<comment type="pathway">
    <text evidence="9">Cofactor biosynthesis; adenosylcobalamin biosynthesis; cob(II)yrinate a,c-diamide from precorrin-2 (aerobic route): step 9/10.</text>
</comment>
<organism evidence="12 13">
    <name type="scientific">Oceanomicrobium pacificus</name>
    <dbReference type="NCBI Taxonomy" id="2692916"/>
    <lineage>
        <taxon>Bacteria</taxon>
        <taxon>Pseudomonadati</taxon>
        <taxon>Pseudomonadota</taxon>
        <taxon>Alphaproteobacteria</taxon>
        <taxon>Rhodobacterales</taxon>
        <taxon>Paracoccaceae</taxon>
        <taxon>Oceanomicrobium</taxon>
    </lineage>
</organism>
<dbReference type="UniPathway" id="UPA00148">
    <property type="reaction ID" value="UER00220"/>
</dbReference>
<dbReference type="EC" id="6.3.5.9" evidence="9"/>
<evidence type="ECO:0000256" key="3">
    <source>
        <dbReference type="ARBA" id="ARBA00022573"/>
    </source>
</evidence>
<dbReference type="InterPro" id="IPR004484">
    <property type="entry name" value="CbiA/CobB_synth"/>
</dbReference>
<sequence length="445" mass="46704">MSRGLLLAAPASGSGKTVLTLALLRALRRRGVALRSAKSGPDYIDPDYHRLASGSACVNLDGWAMSAQRLAGLAANGVEGPTGPDAPLLVVEGAMGLFDGAVPDAAGSSAALAKTLGLPVVLIVDCARQGQSVAALISGFARFDPDLHLAGVLLNRVGSERHAQMLQDAIGRHLPDLPVLGCVYRSDALALPDRHLGLVQAREHADIDAFLDGAATELDARIDIRALVASAAPVRHGNTPRLPLRPPGQRIAVARDDAFAFAYPHLLQGWRDGGASISFFSPLADDAPDEAADAVYLPGGYPELHAGRLAAAGRFRAAMRSAAERGLPVYGECGGFMVLGQSLTDADGTDHPMLGLLDLETDFSARRRQLGYRRAVPRGGDWFGSQSGPWRAHEFHYATIRRQAGMPLFEVSDAAGTVLGPAGLQHGSVSGSFIHLIAPEEDAVI</sequence>
<comment type="caution">
    <text evidence="12">The sequence shown here is derived from an EMBL/GenBank/DDBJ whole genome shotgun (WGS) entry which is preliminary data.</text>
</comment>
<dbReference type="GO" id="GO:0042242">
    <property type="term" value="F:cobyrinic acid a,c-diamide synthase activity"/>
    <property type="evidence" value="ECO:0007669"/>
    <property type="project" value="InterPro"/>
</dbReference>
<dbReference type="Proteomes" id="UP000436016">
    <property type="component" value="Unassembled WGS sequence"/>
</dbReference>
<accession>A0A6B0TPT2</accession>
<evidence type="ECO:0000256" key="8">
    <source>
        <dbReference type="ARBA" id="ARBA00022962"/>
    </source>
</evidence>
<evidence type="ECO:0000256" key="9">
    <source>
        <dbReference type="HAMAP-Rule" id="MF_00027"/>
    </source>
</evidence>
<gene>
    <name evidence="9" type="primary">cobB</name>
    <name evidence="12" type="ORF">GSH16_10780</name>
</gene>
<dbReference type="PANTHER" id="PTHR43873:SF1">
    <property type="entry name" value="COBYRINATE A,C-DIAMIDE SYNTHASE"/>
    <property type="match status" value="1"/>
</dbReference>
<evidence type="ECO:0000256" key="7">
    <source>
        <dbReference type="ARBA" id="ARBA00022842"/>
    </source>
</evidence>
<dbReference type="InterPro" id="IPR029062">
    <property type="entry name" value="Class_I_gatase-like"/>
</dbReference>
<keyword evidence="5 9" id="KW-0547">Nucleotide-binding</keyword>
<dbReference type="EMBL" id="WUWG01000003">
    <property type="protein sequence ID" value="MXU65936.1"/>
    <property type="molecule type" value="Genomic_DNA"/>
</dbReference>
<dbReference type="AlphaFoldDB" id="A0A6B0TPT2"/>
<dbReference type="PANTHER" id="PTHR43873">
    <property type="entry name" value="COBYRINATE A,C-DIAMIDE SYNTHASE"/>
    <property type="match status" value="1"/>
</dbReference>
<dbReference type="PROSITE" id="PS51274">
    <property type="entry name" value="GATASE_COBBQ"/>
    <property type="match status" value="1"/>
</dbReference>
<comment type="catalytic activity">
    <reaction evidence="9">
        <text>hydrogenobyrinate + 2 L-glutamine + 2 ATP + 2 H2O = hydrogenobyrinate a,c-diamide + 2 L-glutamate + 2 ADP + 2 phosphate + 2 H(+)</text>
        <dbReference type="Rhea" id="RHEA:12544"/>
        <dbReference type="ChEBI" id="CHEBI:15377"/>
        <dbReference type="ChEBI" id="CHEBI:15378"/>
        <dbReference type="ChEBI" id="CHEBI:29985"/>
        <dbReference type="ChEBI" id="CHEBI:30616"/>
        <dbReference type="ChEBI" id="CHEBI:43474"/>
        <dbReference type="ChEBI" id="CHEBI:58359"/>
        <dbReference type="ChEBI" id="CHEBI:77873"/>
        <dbReference type="ChEBI" id="CHEBI:77874"/>
        <dbReference type="ChEBI" id="CHEBI:456216"/>
        <dbReference type="EC" id="6.3.5.9"/>
    </reaction>
</comment>
<keyword evidence="3 9" id="KW-0169">Cobalamin biosynthesis</keyword>
<evidence type="ECO:0000256" key="1">
    <source>
        <dbReference type="ARBA" id="ARBA00001946"/>
    </source>
</evidence>
<dbReference type="NCBIfam" id="NF002204">
    <property type="entry name" value="PRK01077.1"/>
    <property type="match status" value="1"/>
</dbReference>
<dbReference type="Pfam" id="PF07685">
    <property type="entry name" value="GATase_3"/>
    <property type="match status" value="1"/>
</dbReference>
<dbReference type="SUPFAM" id="SSF52540">
    <property type="entry name" value="P-loop containing nucleoside triphosphate hydrolases"/>
    <property type="match status" value="1"/>
</dbReference>
<evidence type="ECO:0000259" key="11">
    <source>
        <dbReference type="Pfam" id="PF07685"/>
    </source>
</evidence>
<comment type="miscellaneous">
    <text evidence="9">The a and c carboxylates of hydrogenobyrinate are activated for nucleophilic attack via formation of a phosphorylated intermediate by ATP. CobB catalyzes first the amidation of the c-carboxylate, and then that of the a-carboxylate.</text>
</comment>
<keyword evidence="13" id="KW-1185">Reference proteome</keyword>
<evidence type="ECO:0000256" key="2">
    <source>
        <dbReference type="ARBA" id="ARBA00006205"/>
    </source>
</evidence>
<dbReference type="Pfam" id="PF01656">
    <property type="entry name" value="CbiA"/>
    <property type="match status" value="1"/>
</dbReference>
<keyword evidence="6 9" id="KW-0067">ATP-binding</keyword>
<dbReference type="SUPFAM" id="SSF52317">
    <property type="entry name" value="Class I glutamine amidotransferase-like"/>
    <property type="match status" value="1"/>
</dbReference>
<dbReference type="InterPro" id="IPR011698">
    <property type="entry name" value="GATase_3"/>
</dbReference>
<evidence type="ECO:0000256" key="4">
    <source>
        <dbReference type="ARBA" id="ARBA00022598"/>
    </source>
</evidence>
<dbReference type="Gene3D" id="3.40.50.300">
    <property type="entry name" value="P-loop containing nucleotide triphosphate hydrolases"/>
    <property type="match status" value="1"/>
</dbReference>
<comment type="cofactor">
    <cofactor evidence="1 9">
        <name>Mg(2+)</name>
        <dbReference type="ChEBI" id="CHEBI:18420"/>
    </cofactor>
</comment>
<evidence type="ECO:0000259" key="10">
    <source>
        <dbReference type="Pfam" id="PF01656"/>
    </source>
</evidence>
<comment type="similarity">
    <text evidence="9">Belongs to the CobB/CbiA family.</text>
</comment>
<dbReference type="Gene3D" id="3.40.50.880">
    <property type="match status" value="1"/>
</dbReference>
<dbReference type="NCBIfam" id="TIGR00379">
    <property type="entry name" value="cobB"/>
    <property type="match status" value="1"/>
</dbReference>
<reference evidence="12 13" key="1">
    <citation type="submission" date="2019-12" db="EMBL/GenBank/DDBJ databases">
        <title>Strain KN286 was isolated from seawater, which was collected from Caroline Seamount in the tropical western Pacific.</title>
        <authorList>
            <person name="Wang Q."/>
        </authorList>
    </citation>
    <scope>NUCLEOTIDE SEQUENCE [LARGE SCALE GENOMIC DNA]</scope>
    <source>
        <strain evidence="12 13">KN286</strain>
    </source>
</reference>
<comment type="domain">
    <text evidence="9">Comprises of two domains. The C-terminal domain contains the binding site for glutamine and catalyzes the hydrolysis of this substrate to glutamate and ammonia. The N-terminal domain is anticipated to bind ATP and hydrogenobyrinate and catalyzes the ultimate synthesis of the diamide product. The ammonia produced via the glutaminase domain is probably translocated to the adjacent domain via a molecular tunnel, where it reacts with an activated intermediate.</text>
</comment>
<protein>
    <recommendedName>
        <fullName evidence="9">Hydrogenobyrinate a,c-diamide synthase</fullName>
        <ecNumber evidence="9">6.3.5.9</ecNumber>
    </recommendedName>
    <alternativeName>
        <fullName evidence="9">Hydrogenobyrinic acid a,c-diamide synthase</fullName>
    </alternativeName>
</protein>
<comment type="similarity">
    <text evidence="2">Belongs to the CobB/CobQ family. CobQ subfamily.</text>
</comment>
<dbReference type="InterPro" id="IPR027417">
    <property type="entry name" value="P-loop_NTPase"/>
</dbReference>
<evidence type="ECO:0000313" key="13">
    <source>
        <dbReference type="Proteomes" id="UP000436016"/>
    </source>
</evidence>
<feature type="domain" description="CobQ/CobB/MinD/ParA nucleotide binding" evidence="10">
    <location>
        <begin position="7"/>
        <end position="196"/>
    </location>
</feature>
<dbReference type="GO" id="GO:0009236">
    <property type="term" value="P:cobalamin biosynthetic process"/>
    <property type="evidence" value="ECO:0007669"/>
    <property type="project" value="UniProtKB-UniRule"/>
</dbReference>
<keyword evidence="7 9" id="KW-0460">Magnesium</keyword>
<dbReference type="GO" id="GO:0043802">
    <property type="term" value="F:hydrogenobyrinic acid a,c-diamide synthase (glutamine-hydrolysing) activity"/>
    <property type="evidence" value="ECO:0007669"/>
    <property type="project" value="UniProtKB-UniRule"/>
</dbReference>
<keyword evidence="4 9" id="KW-0436">Ligase</keyword>
<dbReference type="InterPro" id="IPR002586">
    <property type="entry name" value="CobQ/CobB/MinD/ParA_Nub-bd_dom"/>
</dbReference>
<dbReference type="HAMAP" id="MF_00027">
    <property type="entry name" value="CobB_CbiA"/>
    <property type="match status" value="1"/>
</dbReference>
<name>A0A6B0TPT2_9RHOB</name>
<dbReference type="RefSeq" id="WP_160854862.1">
    <property type="nucleotide sequence ID" value="NZ_WUWG01000003.1"/>
</dbReference>
<feature type="active site" description="Nucleophile" evidence="9">
    <location>
        <position position="333"/>
    </location>
</feature>
<feature type="site" description="Increases nucleophilicity of active site Cys" evidence="9">
    <location>
        <position position="435"/>
    </location>
</feature>
<comment type="function">
    <text evidence="9">Catalyzes the ATP-dependent amidation of the two carboxylate groups at positions a and c of hydrogenobyrinate, using either L-glutamine or ammonia as the nitrogen source.</text>
</comment>
<keyword evidence="8 9" id="KW-0315">Glutamine amidotransferase</keyword>